<dbReference type="Pfam" id="PF02736">
    <property type="entry name" value="Myosin_N"/>
    <property type="match status" value="1"/>
</dbReference>
<dbReference type="GO" id="GO:0016459">
    <property type="term" value="C:myosin complex"/>
    <property type="evidence" value="ECO:0007669"/>
    <property type="project" value="UniProtKB-KW"/>
</dbReference>
<name>A0A8S3A998_9BILA</name>
<dbReference type="FunFam" id="3.40.850.10:FF:000101">
    <property type="entry name" value="Slow myosin heavy chain 2"/>
    <property type="match status" value="1"/>
</dbReference>
<dbReference type="GO" id="GO:0000146">
    <property type="term" value="F:microfilament motor activity"/>
    <property type="evidence" value="ECO:0007669"/>
    <property type="project" value="TreeGrafter"/>
</dbReference>
<dbReference type="SUPFAM" id="SSF52540">
    <property type="entry name" value="P-loop containing nucleoside triphosphate hydrolases"/>
    <property type="match status" value="1"/>
</dbReference>
<dbReference type="PRINTS" id="PR00193">
    <property type="entry name" value="MYOSINHEAVY"/>
</dbReference>
<dbReference type="PANTHER" id="PTHR13140:SF857">
    <property type="entry name" value="MYOSIN-11"/>
    <property type="match status" value="1"/>
</dbReference>
<evidence type="ECO:0000313" key="13">
    <source>
        <dbReference type="Proteomes" id="UP000681967"/>
    </source>
</evidence>
<dbReference type="GO" id="GO:0005516">
    <property type="term" value="F:calmodulin binding"/>
    <property type="evidence" value="ECO:0007669"/>
    <property type="project" value="UniProtKB-KW"/>
</dbReference>
<evidence type="ECO:0000256" key="2">
    <source>
        <dbReference type="ARBA" id="ARBA00022741"/>
    </source>
</evidence>
<evidence type="ECO:0000256" key="1">
    <source>
        <dbReference type="ARBA" id="ARBA00008314"/>
    </source>
</evidence>
<feature type="domain" description="Myosin N-terminal SH3-like" evidence="11">
    <location>
        <begin position="38"/>
        <end position="87"/>
    </location>
</feature>
<dbReference type="EMBL" id="CAJOBH010120858">
    <property type="protein sequence ID" value="CAF4710639.1"/>
    <property type="molecule type" value="Genomic_DNA"/>
</dbReference>
<evidence type="ECO:0000259" key="10">
    <source>
        <dbReference type="PROSITE" id="PS51456"/>
    </source>
</evidence>
<dbReference type="InterPro" id="IPR001609">
    <property type="entry name" value="Myosin_head_motor_dom-like"/>
</dbReference>
<dbReference type="InterPro" id="IPR036961">
    <property type="entry name" value="Kinesin_motor_dom_sf"/>
</dbReference>
<dbReference type="Gene3D" id="3.40.850.10">
    <property type="entry name" value="Kinesin motor domain"/>
    <property type="match status" value="1"/>
</dbReference>
<evidence type="ECO:0000313" key="12">
    <source>
        <dbReference type="EMBL" id="CAF4710639.1"/>
    </source>
</evidence>
<dbReference type="Pfam" id="PF00063">
    <property type="entry name" value="Myosin_head"/>
    <property type="match status" value="1"/>
</dbReference>
<sequence length="252" mass="28379">MSAEAMCYDANDPELKDALRYLVLPTEEKLKLRSQPFDAKKACWIPDPKESFVAGDIVETKGDQVVVKTAKGENVTLKADLVQQMNPPKYCCYDDMADLTYLNDASVLANLRDRYSRWLIYTYSGLFCVVINPYKRLPIYTMKVVLMYRGKKRTEVTPHLYAISDNAYSNMLRDRENQSMLITGESGAGKTENTKKVIQYFALVAAVGTKKEEGAAKTMTLEDQIVSCNPVLEAYGNAKTTRNNNSSRFVSV</sequence>
<keyword evidence="6 9" id="KW-0518">Myosin</keyword>
<dbReference type="GO" id="GO:0016020">
    <property type="term" value="C:membrane"/>
    <property type="evidence" value="ECO:0007669"/>
    <property type="project" value="TreeGrafter"/>
</dbReference>
<reference evidence="12" key="1">
    <citation type="submission" date="2021-02" db="EMBL/GenBank/DDBJ databases">
        <authorList>
            <person name="Nowell W R."/>
        </authorList>
    </citation>
    <scope>NUCLEOTIDE SEQUENCE</scope>
</reference>
<dbReference type="PROSITE" id="PS51844">
    <property type="entry name" value="SH3_LIKE"/>
    <property type="match status" value="1"/>
</dbReference>
<evidence type="ECO:0000256" key="7">
    <source>
        <dbReference type="ARBA" id="ARBA00023175"/>
    </source>
</evidence>
<comment type="caution">
    <text evidence="12">The sequence shown here is derived from an EMBL/GenBank/DDBJ whole genome shotgun (WGS) entry which is preliminary data.</text>
</comment>
<keyword evidence="8 9" id="KW-0009">Actin-binding</keyword>
<dbReference type="Proteomes" id="UP000681967">
    <property type="component" value="Unassembled WGS sequence"/>
</dbReference>
<dbReference type="SMART" id="SM00242">
    <property type="entry name" value="MYSc"/>
    <property type="match status" value="1"/>
</dbReference>
<evidence type="ECO:0000256" key="4">
    <source>
        <dbReference type="ARBA" id="ARBA00022860"/>
    </source>
</evidence>
<comment type="caution">
    <text evidence="9">Lacks conserved residue(s) required for the propagation of feature annotation.</text>
</comment>
<comment type="similarity">
    <text evidence="1 9">Belongs to the TRAFAC class myosin-kinesin ATPase superfamily. Myosin family.</text>
</comment>
<keyword evidence="5" id="KW-0175">Coiled coil</keyword>
<dbReference type="GO" id="GO:0007015">
    <property type="term" value="P:actin filament organization"/>
    <property type="evidence" value="ECO:0007669"/>
    <property type="project" value="TreeGrafter"/>
</dbReference>
<dbReference type="InterPro" id="IPR027417">
    <property type="entry name" value="P-loop_NTPase"/>
</dbReference>
<dbReference type="GO" id="GO:0005737">
    <property type="term" value="C:cytoplasm"/>
    <property type="evidence" value="ECO:0007669"/>
    <property type="project" value="TreeGrafter"/>
</dbReference>
<keyword evidence="2 9" id="KW-0547">Nucleotide-binding</keyword>
<dbReference type="FunFam" id="2.30.30.360:FF:000001">
    <property type="entry name" value="Myosin heavy chain"/>
    <property type="match status" value="1"/>
</dbReference>
<feature type="binding site" evidence="9">
    <location>
        <begin position="184"/>
        <end position="191"/>
    </location>
    <ligand>
        <name>ATP</name>
        <dbReference type="ChEBI" id="CHEBI:30616"/>
    </ligand>
</feature>
<dbReference type="AlphaFoldDB" id="A0A8S3A998"/>
<keyword evidence="3 9" id="KW-0067">ATP-binding</keyword>
<dbReference type="Gene3D" id="2.30.30.360">
    <property type="entry name" value="Myosin S1 fragment, N-terminal"/>
    <property type="match status" value="1"/>
</dbReference>
<dbReference type="PANTHER" id="PTHR13140">
    <property type="entry name" value="MYOSIN"/>
    <property type="match status" value="1"/>
</dbReference>
<evidence type="ECO:0000256" key="3">
    <source>
        <dbReference type="ARBA" id="ARBA00022840"/>
    </source>
</evidence>
<evidence type="ECO:0000256" key="8">
    <source>
        <dbReference type="ARBA" id="ARBA00023203"/>
    </source>
</evidence>
<evidence type="ECO:0000259" key="11">
    <source>
        <dbReference type="PROSITE" id="PS51844"/>
    </source>
</evidence>
<dbReference type="GO" id="GO:0051015">
    <property type="term" value="F:actin filament binding"/>
    <property type="evidence" value="ECO:0007669"/>
    <property type="project" value="InterPro"/>
</dbReference>
<evidence type="ECO:0000256" key="6">
    <source>
        <dbReference type="ARBA" id="ARBA00023123"/>
    </source>
</evidence>
<dbReference type="GO" id="GO:0005524">
    <property type="term" value="F:ATP binding"/>
    <property type="evidence" value="ECO:0007669"/>
    <property type="project" value="UniProtKB-UniRule"/>
</dbReference>
<evidence type="ECO:0000256" key="9">
    <source>
        <dbReference type="PROSITE-ProRule" id="PRU00782"/>
    </source>
</evidence>
<proteinExistence type="inferred from homology"/>
<organism evidence="12 13">
    <name type="scientific">Rotaria magnacalcarata</name>
    <dbReference type="NCBI Taxonomy" id="392030"/>
    <lineage>
        <taxon>Eukaryota</taxon>
        <taxon>Metazoa</taxon>
        <taxon>Spiralia</taxon>
        <taxon>Gnathifera</taxon>
        <taxon>Rotifera</taxon>
        <taxon>Eurotatoria</taxon>
        <taxon>Bdelloidea</taxon>
        <taxon>Philodinida</taxon>
        <taxon>Philodinidae</taxon>
        <taxon>Rotaria</taxon>
    </lineage>
</organism>
<dbReference type="PROSITE" id="PS51456">
    <property type="entry name" value="MYOSIN_MOTOR"/>
    <property type="match status" value="1"/>
</dbReference>
<dbReference type="InterPro" id="IPR008989">
    <property type="entry name" value="Myosin_S1_N"/>
</dbReference>
<gene>
    <name evidence="12" type="ORF">BYL167_LOCUS44468</name>
</gene>
<feature type="domain" description="Myosin motor" evidence="10">
    <location>
        <begin position="91"/>
        <end position="252"/>
    </location>
</feature>
<keyword evidence="4" id="KW-0112">Calmodulin-binding</keyword>
<protein>
    <submittedName>
        <fullName evidence="12">Uncharacterized protein</fullName>
    </submittedName>
</protein>
<evidence type="ECO:0000256" key="5">
    <source>
        <dbReference type="ARBA" id="ARBA00023054"/>
    </source>
</evidence>
<keyword evidence="7 9" id="KW-0505">Motor protein</keyword>
<accession>A0A8S3A998</accession>
<dbReference type="InterPro" id="IPR004009">
    <property type="entry name" value="SH3_Myosin"/>
</dbReference>